<comment type="caution">
    <text evidence="3">The sequence shown here is derived from an EMBL/GenBank/DDBJ whole genome shotgun (WGS) entry which is preliminary data.</text>
</comment>
<sequence length="281" mass="32128">MWQNNDRLSYNSVNILYNSPEDQDDVWQLRKPGDGQEMIEMHRTTASNDDLSSLDSWTQTVMTSRSSLASSMMSIDSTGTGISSANTTPGDSPVSTPTAKKKKLSKKPSLKLNLDNVTWTTSKQRKRRHKYKKNIQASSAKVRAVMKQSKTPQFRFRMILLTLFGLIVTIVSFTWHMYQQQLLQIAIGDKIRFHEGRRVLHLLKEDGKELVAALLGHAIPNDLTPYQCDIYNSLKSVKICEEWKYRAKLYMNFSHSSNLSCYNVHWTSLAMDTVLRDCIAL</sequence>
<evidence type="ECO:0000313" key="3">
    <source>
        <dbReference type="EMBL" id="GIY92343.1"/>
    </source>
</evidence>
<dbReference type="AlphaFoldDB" id="A0AAV4XEY2"/>
<keyword evidence="2" id="KW-1133">Transmembrane helix</keyword>
<dbReference type="EMBL" id="BPLR01000127">
    <property type="protein sequence ID" value="GIY92343.1"/>
    <property type="molecule type" value="Genomic_DNA"/>
</dbReference>
<evidence type="ECO:0000256" key="1">
    <source>
        <dbReference type="SAM" id="MobiDB-lite"/>
    </source>
</evidence>
<gene>
    <name evidence="3" type="ORF">CEXT_229511</name>
</gene>
<keyword evidence="4" id="KW-1185">Reference proteome</keyword>
<organism evidence="3 4">
    <name type="scientific">Caerostris extrusa</name>
    <name type="common">Bark spider</name>
    <name type="synonym">Caerostris bankana</name>
    <dbReference type="NCBI Taxonomy" id="172846"/>
    <lineage>
        <taxon>Eukaryota</taxon>
        <taxon>Metazoa</taxon>
        <taxon>Ecdysozoa</taxon>
        <taxon>Arthropoda</taxon>
        <taxon>Chelicerata</taxon>
        <taxon>Arachnida</taxon>
        <taxon>Araneae</taxon>
        <taxon>Araneomorphae</taxon>
        <taxon>Entelegynae</taxon>
        <taxon>Araneoidea</taxon>
        <taxon>Araneidae</taxon>
        <taxon>Caerostris</taxon>
    </lineage>
</organism>
<feature type="transmembrane region" description="Helical" evidence="2">
    <location>
        <begin position="156"/>
        <end position="178"/>
    </location>
</feature>
<feature type="compositionally biased region" description="Polar residues" evidence="1">
    <location>
        <begin position="79"/>
        <end position="98"/>
    </location>
</feature>
<protein>
    <submittedName>
        <fullName evidence="3">Uncharacterized protein</fullName>
    </submittedName>
</protein>
<proteinExistence type="predicted"/>
<feature type="region of interest" description="Disordered" evidence="1">
    <location>
        <begin position="79"/>
        <end position="107"/>
    </location>
</feature>
<keyword evidence="2" id="KW-0472">Membrane</keyword>
<evidence type="ECO:0000256" key="2">
    <source>
        <dbReference type="SAM" id="Phobius"/>
    </source>
</evidence>
<accession>A0AAV4XEY2</accession>
<keyword evidence="2" id="KW-0812">Transmembrane</keyword>
<reference evidence="3 4" key="1">
    <citation type="submission" date="2021-06" db="EMBL/GenBank/DDBJ databases">
        <title>Caerostris extrusa draft genome.</title>
        <authorList>
            <person name="Kono N."/>
            <person name="Arakawa K."/>
        </authorList>
    </citation>
    <scope>NUCLEOTIDE SEQUENCE [LARGE SCALE GENOMIC DNA]</scope>
</reference>
<evidence type="ECO:0000313" key="4">
    <source>
        <dbReference type="Proteomes" id="UP001054945"/>
    </source>
</evidence>
<name>A0AAV4XEY2_CAEEX</name>
<dbReference type="Proteomes" id="UP001054945">
    <property type="component" value="Unassembled WGS sequence"/>
</dbReference>